<accession>A0A0F7KR46</accession>
<keyword evidence="2" id="KW-1185">Reference proteome</keyword>
<organism evidence="1 2">
    <name type="scientific">Croceibacterium atlanticum</name>
    <dbReference type="NCBI Taxonomy" id="1267766"/>
    <lineage>
        <taxon>Bacteria</taxon>
        <taxon>Pseudomonadati</taxon>
        <taxon>Pseudomonadota</taxon>
        <taxon>Alphaproteobacteria</taxon>
        <taxon>Sphingomonadales</taxon>
        <taxon>Erythrobacteraceae</taxon>
        <taxon>Croceibacterium</taxon>
    </lineage>
</organism>
<dbReference type="PANTHER" id="PTHR34598:SF3">
    <property type="entry name" value="OXIDOREDUCTASE AN1597"/>
    <property type="match status" value="1"/>
</dbReference>
<dbReference type="KEGG" id="aay:WYH_01913"/>
<protein>
    <submittedName>
        <fullName evidence="1">Uncharacterized protein</fullName>
    </submittedName>
</protein>
<dbReference type="PATRIC" id="fig|1267766.3.peg.1934"/>
<dbReference type="InterPro" id="IPR044053">
    <property type="entry name" value="AsaB-like"/>
</dbReference>
<gene>
    <name evidence="1" type="ORF">WYH_01913</name>
</gene>
<dbReference type="Proteomes" id="UP000034392">
    <property type="component" value="Chromosome"/>
</dbReference>
<dbReference type="STRING" id="1267766.WYH_01913"/>
<dbReference type="OrthoDB" id="5173234at2"/>
<sequence>MTTLHAPIAYVKDTGDRPRYYANAHEKDTIVLDPVEMEITDMRGESTSLDVEGCILTRHRSEVADFSDPEQIELIHAAEITALLKQVTGCDEVVVTPRGILRFSEKTGQTGSSDNSHPARFAHVDVSAPTGAEFRARSAPQGRAIARSAQFNVWRAISGAPQDVPLALCDTRSVKGPELIRADAIFDPPGGAPEFSFEGYVVAHDTGHRWLWFSDMTPDEVIIFKTSESDPERAQCIPHVAFDNPLAPPDSPPRVSVEMRATCYWYALP</sequence>
<dbReference type="AlphaFoldDB" id="A0A0F7KR46"/>
<dbReference type="RefSeq" id="WP_046903622.1">
    <property type="nucleotide sequence ID" value="NZ_CP011452.2"/>
</dbReference>
<name>A0A0F7KR46_9SPHN</name>
<proteinExistence type="predicted"/>
<evidence type="ECO:0000313" key="1">
    <source>
        <dbReference type="EMBL" id="AKH42948.1"/>
    </source>
</evidence>
<dbReference type="PANTHER" id="PTHR34598">
    <property type="entry name" value="BLL6449 PROTEIN"/>
    <property type="match status" value="1"/>
</dbReference>
<dbReference type="NCBIfam" id="NF041278">
    <property type="entry name" value="CmcJ_NvfI_EfuI"/>
    <property type="match status" value="1"/>
</dbReference>
<dbReference type="GO" id="GO:0016491">
    <property type="term" value="F:oxidoreductase activity"/>
    <property type="evidence" value="ECO:0007669"/>
    <property type="project" value="InterPro"/>
</dbReference>
<reference evidence="1" key="1">
    <citation type="submission" date="2015-05" db="EMBL/GenBank/DDBJ databases">
        <title>The complete genome of Altererythrobacter atlanticus strain 26DY36.</title>
        <authorList>
            <person name="Wu Y.-H."/>
            <person name="Cheng H."/>
            <person name="Wu X.-W."/>
        </authorList>
    </citation>
    <scope>NUCLEOTIDE SEQUENCE [LARGE SCALE GENOMIC DNA]</scope>
    <source>
        <strain evidence="1">26DY36</strain>
    </source>
</reference>
<evidence type="ECO:0000313" key="2">
    <source>
        <dbReference type="Proteomes" id="UP000034392"/>
    </source>
</evidence>
<dbReference type="EMBL" id="CP011452">
    <property type="protein sequence ID" value="AKH42948.1"/>
    <property type="molecule type" value="Genomic_DNA"/>
</dbReference>